<gene>
    <name evidence="1" type="ORF">EG339_21450</name>
</gene>
<evidence type="ECO:0000313" key="2">
    <source>
        <dbReference type="Proteomes" id="UP000271193"/>
    </source>
</evidence>
<reference evidence="2" key="1">
    <citation type="submission" date="2018-11" db="EMBL/GenBank/DDBJ databases">
        <title>Proposal to divide the Flavobacteriaceae and reorganize its genera based on Amino Acid Identity values calculated from whole genome sequences.</title>
        <authorList>
            <person name="Nicholson A.C."/>
            <person name="Gulvik C.A."/>
            <person name="Whitney A.M."/>
            <person name="Humrighouse B.W."/>
            <person name="Bell M."/>
            <person name="Holmes B."/>
            <person name="Steigerwalt A.G."/>
            <person name="Villarma A."/>
            <person name="Sheth M."/>
            <person name="Batra D."/>
            <person name="Pryor J."/>
            <person name="Bernardet J.-F."/>
            <person name="Hugo C."/>
            <person name="Kampfer P."/>
            <person name="Newman J."/>
            <person name="McQuiston J.R."/>
        </authorList>
    </citation>
    <scope>NUCLEOTIDE SEQUENCE [LARGE SCALE GENOMIC DNA]</scope>
    <source>
        <strain evidence="2">G0229</strain>
    </source>
</reference>
<name>A0A3G6TCI3_9FLAO</name>
<dbReference type="GeneID" id="99067372"/>
<dbReference type="KEGG" id="cben:EG339_21450"/>
<evidence type="ECO:0000313" key="1">
    <source>
        <dbReference type="EMBL" id="AZB26968.1"/>
    </source>
</evidence>
<dbReference type="AlphaFoldDB" id="A0A3G6TCI3"/>
<accession>A0A3G6TCI3</accession>
<dbReference type="EMBL" id="CP033932">
    <property type="protein sequence ID" value="AZB26968.1"/>
    <property type="molecule type" value="Genomic_DNA"/>
</dbReference>
<proteinExistence type="predicted"/>
<organism evidence="1 2">
    <name type="scientific">Chryseobacterium bernardetii</name>
    <dbReference type="NCBI Taxonomy" id="1241978"/>
    <lineage>
        <taxon>Bacteria</taxon>
        <taxon>Pseudomonadati</taxon>
        <taxon>Bacteroidota</taxon>
        <taxon>Flavobacteriia</taxon>
        <taxon>Flavobacteriales</taxon>
        <taxon>Weeksellaceae</taxon>
        <taxon>Chryseobacterium group</taxon>
        <taxon>Chryseobacterium</taxon>
    </lineage>
</organism>
<keyword evidence="2" id="KW-1185">Reference proteome</keyword>
<sequence>MKIEDYEFLLGRTKKEIILQLGIESNYYPKDIWSYILSRKRWFLINRKVILTFKNHKVYKIELTDII</sequence>
<dbReference type="RefSeq" id="WP_123871884.1">
    <property type="nucleotide sequence ID" value="NZ_CP033932.1"/>
</dbReference>
<protein>
    <submittedName>
        <fullName evidence="1">Uncharacterized protein</fullName>
    </submittedName>
</protein>
<dbReference type="Proteomes" id="UP000271193">
    <property type="component" value="Chromosome"/>
</dbReference>